<evidence type="ECO:0000256" key="3">
    <source>
        <dbReference type="SAM" id="SignalP"/>
    </source>
</evidence>
<dbReference type="PROSITE" id="PS00018">
    <property type="entry name" value="EF_HAND_1"/>
    <property type="match status" value="1"/>
</dbReference>
<dbReference type="OrthoDB" id="289247at2759"/>
<evidence type="ECO:0000259" key="4">
    <source>
        <dbReference type="PROSITE" id="PS50222"/>
    </source>
</evidence>
<dbReference type="PROSITE" id="PS50222">
    <property type="entry name" value="EF_HAND_2"/>
    <property type="match status" value="1"/>
</dbReference>
<evidence type="ECO:0000313" key="5">
    <source>
        <dbReference type="EMBL" id="GME73120.1"/>
    </source>
</evidence>
<dbReference type="InterPro" id="IPR040250">
    <property type="entry name" value="Nucleobindin"/>
</dbReference>
<dbReference type="Proteomes" id="UP001165120">
    <property type="component" value="Unassembled WGS sequence"/>
</dbReference>
<proteinExistence type="predicted"/>
<dbReference type="EMBL" id="BSXN01001453">
    <property type="protein sequence ID" value="GME73120.1"/>
    <property type="molecule type" value="Genomic_DNA"/>
</dbReference>
<dbReference type="PANTHER" id="PTHR19237">
    <property type="entry name" value="NUCLEOBINDIN"/>
    <property type="match status" value="1"/>
</dbReference>
<keyword evidence="2" id="KW-0106">Calcium</keyword>
<dbReference type="Gene3D" id="1.10.238.10">
    <property type="entry name" value="EF-hand"/>
    <property type="match status" value="1"/>
</dbReference>
<feature type="chain" id="PRO_5040841542" evidence="3">
    <location>
        <begin position="24"/>
        <end position="227"/>
    </location>
</feature>
<accession>A0A9W6T138</accession>
<dbReference type="GO" id="GO:0005793">
    <property type="term" value="C:endoplasmic reticulum-Golgi intermediate compartment"/>
    <property type="evidence" value="ECO:0007669"/>
    <property type="project" value="TreeGrafter"/>
</dbReference>
<reference evidence="5" key="1">
    <citation type="submission" date="2023-04" db="EMBL/GenBank/DDBJ databases">
        <title>Candida boidinii NBRC 10035.</title>
        <authorList>
            <person name="Ichikawa N."/>
            <person name="Sato H."/>
            <person name="Tonouchi N."/>
        </authorList>
    </citation>
    <scope>NUCLEOTIDE SEQUENCE</scope>
    <source>
        <strain evidence="5">NBRC 10035</strain>
    </source>
</reference>
<dbReference type="GO" id="GO:0005509">
    <property type="term" value="F:calcium ion binding"/>
    <property type="evidence" value="ECO:0007669"/>
    <property type="project" value="InterPro"/>
</dbReference>
<dbReference type="InterPro" id="IPR018247">
    <property type="entry name" value="EF_Hand_1_Ca_BS"/>
</dbReference>
<name>A0A9W6T138_CANBO</name>
<dbReference type="InterPro" id="IPR002048">
    <property type="entry name" value="EF_hand_dom"/>
</dbReference>
<dbReference type="InterPro" id="IPR011992">
    <property type="entry name" value="EF-hand-dom_pair"/>
</dbReference>
<comment type="caution">
    <text evidence="5">The sequence shown here is derived from an EMBL/GenBank/DDBJ whole genome shotgun (WGS) entry which is preliminary data.</text>
</comment>
<dbReference type="SUPFAM" id="SSF47473">
    <property type="entry name" value="EF-hand"/>
    <property type="match status" value="1"/>
</dbReference>
<feature type="signal peptide" evidence="3">
    <location>
        <begin position="1"/>
        <end position="23"/>
    </location>
</feature>
<evidence type="ECO:0000256" key="1">
    <source>
        <dbReference type="ARBA" id="ARBA00022729"/>
    </source>
</evidence>
<keyword evidence="1 3" id="KW-0732">Signal</keyword>
<gene>
    <name evidence="5" type="ORF">Cboi02_000391100</name>
</gene>
<protein>
    <submittedName>
        <fullName evidence="5">Unnamed protein product</fullName>
    </submittedName>
</protein>
<evidence type="ECO:0000313" key="6">
    <source>
        <dbReference type="Proteomes" id="UP001165120"/>
    </source>
</evidence>
<evidence type="ECO:0000256" key="2">
    <source>
        <dbReference type="ARBA" id="ARBA00022837"/>
    </source>
</evidence>
<keyword evidence="6" id="KW-1185">Reference proteome</keyword>
<organism evidence="5 6">
    <name type="scientific">Candida boidinii</name>
    <name type="common">Yeast</name>
    <dbReference type="NCBI Taxonomy" id="5477"/>
    <lineage>
        <taxon>Eukaryota</taxon>
        <taxon>Fungi</taxon>
        <taxon>Dikarya</taxon>
        <taxon>Ascomycota</taxon>
        <taxon>Saccharomycotina</taxon>
        <taxon>Pichiomycetes</taxon>
        <taxon>Pichiales</taxon>
        <taxon>Pichiaceae</taxon>
        <taxon>Ogataea</taxon>
        <taxon>Ogataea/Candida clade</taxon>
    </lineage>
</organism>
<feature type="domain" description="EF-hand" evidence="4">
    <location>
        <begin position="111"/>
        <end position="146"/>
    </location>
</feature>
<dbReference type="AlphaFoldDB" id="A0A9W6T138"/>
<dbReference type="PANTHER" id="PTHR19237:SF20">
    <property type="entry name" value="NUCLEOBINDIN 1"/>
    <property type="match status" value="1"/>
</dbReference>
<sequence length="227" mass="26028">MKISKSLFTLLVTLYPISVLSHGDHEGGTHGTDLFEKVPEGMTWQQWHMKSEHNIDSTDAGSVLKLHDTRNKNSLNGYDILRMYGLLRSEVVGSGGGGGSHDDTEQISEDDKKRVVDTVMGLIDKNKDGEITMDEWMEYSKNGGEFPDFGYGPGHELSFEEEYERHHWLEFHSQDDPDVEVQHAEDIEHELLHHLHEIEHEAPEGEIYNKRFPIRLSKIPQLFVVHK</sequence>